<feature type="chain" id="PRO_5020284107" evidence="1">
    <location>
        <begin position="20"/>
        <end position="568"/>
    </location>
</feature>
<accession>A0A4V1IPY8</accession>
<dbReference type="InterPro" id="IPR053320">
    <property type="entry name" value="Protein_DD3-3_O-glyco"/>
</dbReference>
<dbReference type="PANTHER" id="PTHR35170">
    <property type="entry name" value="PROTEIN DD3-3"/>
    <property type="match status" value="1"/>
</dbReference>
<dbReference type="AlphaFoldDB" id="A0A4V1IPY8"/>
<dbReference type="Proteomes" id="UP000269721">
    <property type="component" value="Unassembled WGS sequence"/>
</dbReference>
<dbReference type="EMBL" id="KZ999817">
    <property type="protein sequence ID" value="RKO84707.1"/>
    <property type="molecule type" value="Genomic_DNA"/>
</dbReference>
<sequence>MFVTKAALLAAVFTPYVAADIYMHNPRGSNDRCDEKNNDRTNANRLWDSQNNAAGGYGTCAQPMFFYEGSSLRVEYTAQHGCGNGNPVKNDPTNPEIVHCQIILQLGCEDTFAALQPSQGTPKRYWDYTLQDGTPALPYTSQNTGSSGSCTSTRPLWFNDCAVNPGSNSSICDSLNLNNQNDFNTFENENTNGPCRCSARRGETYGYHEPEMLYHKCYTRKANGGLFLADQQLNGKTAVFTRQDNNGGNDRHGFECPEERDYYPYWHPTGWRDIAIKTSDLTQCPYYQAQSENVVGRCECVNPNDPFDPSFWFYNNQNDCQNALINTTTGSWVCQNSFNLPPPDCLQHEWQMDNHLGMGIVGGSPSDNEASYDWTIPTGLIPAGQNDLKCTIRLRYNISNANVGFFDDYTKNGEIKTNPVIAYGNLSSDDPAQALPLRLAVNTAQFPRTFQDRSYVFNIRRRPSNITGTIHNLNVRGKRGNIAQVRNCVEYDFVPSPLYVSQGDYVNFQWCGSDYNDPNNDGQGMAGTDRNNIVAISDPSQNKFVPVVNSTVFATEDLQALAWINQTG</sequence>
<evidence type="ECO:0000256" key="1">
    <source>
        <dbReference type="SAM" id="SignalP"/>
    </source>
</evidence>
<keyword evidence="1" id="KW-0732">Signal</keyword>
<feature type="signal peptide" evidence="1">
    <location>
        <begin position="1"/>
        <end position="19"/>
    </location>
</feature>
<evidence type="ECO:0000313" key="2">
    <source>
        <dbReference type="EMBL" id="RKO84707.1"/>
    </source>
</evidence>
<dbReference type="OrthoDB" id="167398at2759"/>
<name>A0A4V1IPY8_9FUNG</name>
<proteinExistence type="predicted"/>
<evidence type="ECO:0000313" key="3">
    <source>
        <dbReference type="Proteomes" id="UP000269721"/>
    </source>
</evidence>
<protein>
    <submittedName>
        <fullName evidence="2">Uncharacterized protein</fullName>
    </submittedName>
</protein>
<gene>
    <name evidence="2" type="ORF">BDK51DRAFT_32823</name>
</gene>
<keyword evidence="3" id="KW-1185">Reference proteome</keyword>
<reference evidence="3" key="1">
    <citation type="journal article" date="2018" name="Nat. Microbiol.">
        <title>Leveraging single-cell genomics to expand the fungal tree of life.</title>
        <authorList>
            <person name="Ahrendt S.R."/>
            <person name="Quandt C.A."/>
            <person name="Ciobanu D."/>
            <person name="Clum A."/>
            <person name="Salamov A."/>
            <person name="Andreopoulos B."/>
            <person name="Cheng J.F."/>
            <person name="Woyke T."/>
            <person name="Pelin A."/>
            <person name="Henrissat B."/>
            <person name="Reynolds N.K."/>
            <person name="Benny G.L."/>
            <person name="Smith M.E."/>
            <person name="James T.Y."/>
            <person name="Grigoriev I.V."/>
        </authorList>
    </citation>
    <scope>NUCLEOTIDE SEQUENCE [LARGE SCALE GENOMIC DNA]</scope>
</reference>
<feature type="non-terminal residue" evidence="2">
    <location>
        <position position="568"/>
    </location>
</feature>
<dbReference type="PANTHER" id="PTHR35170:SF1">
    <property type="entry name" value="PROTEIN DD3-3"/>
    <property type="match status" value="1"/>
</dbReference>
<organism evidence="2 3">
    <name type="scientific">Blyttiomyces helicus</name>
    <dbReference type="NCBI Taxonomy" id="388810"/>
    <lineage>
        <taxon>Eukaryota</taxon>
        <taxon>Fungi</taxon>
        <taxon>Fungi incertae sedis</taxon>
        <taxon>Chytridiomycota</taxon>
        <taxon>Chytridiomycota incertae sedis</taxon>
        <taxon>Chytridiomycetes</taxon>
        <taxon>Chytridiomycetes incertae sedis</taxon>
        <taxon>Blyttiomyces</taxon>
    </lineage>
</organism>